<evidence type="ECO:0000256" key="2">
    <source>
        <dbReference type="ARBA" id="ARBA00023239"/>
    </source>
</evidence>
<evidence type="ECO:0000256" key="5">
    <source>
        <dbReference type="PIRSR" id="PIRSR001365-1"/>
    </source>
</evidence>
<dbReference type="AlphaFoldDB" id="A0A9Q7EXR3"/>
<reference evidence="7" key="1">
    <citation type="submission" date="2021-04" db="EMBL/GenBank/DDBJ databases">
        <title>A novel Synergistetes isolate from a pyrite-forming mixed culture.</title>
        <authorList>
            <person name="Bunk B."/>
            <person name="Sproer C."/>
            <person name="Spring S."/>
            <person name="Pester M."/>
        </authorList>
    </citation>
    <scope>NUCLEOTIDE SEQUENCE [LARGE SCALE GENOMIC DNA]</scope>
    <source>
        <strain evidence="7">J.5.4.2-T.3.5.2</strain>
    </source>
</reference>
<dbReference type="SUPFAM" id="SSF51569">
    <property type="entry name" value="Aldolase"/>
    <property type="match status" value="1"/>
</dbReference>
<dbReference type="Pfam" id="PF00701">
    <property type="entry name" value="DHDPS"/>
    <property type="match status" value="1"/>
</dbReference>
<evidence type="ECO:0000313" key="7">
    <source>
        <dbReference type="Proteomes" id="UP000671879"/>
    </source>
</evidence>
<dbReference type="KEGG" id="aram:KAR29_07385"/>
<gene>
    <name evidence="6" type="ORF">KAR29_07385</name>
</gene>
<dbReference type="InterPro" id="IPR013785">
    <property type="entry name" value="Aldolase_TIM"/>
</dbReference>
<dbReference type="EMBL" id="CP072943">
    <property type="protein sequence ID" value="QTX31226.1"/>
    <property type="molecule type" value="Genomic_DNA"/>
</dbReference>
<dbReference type="PIRSF" id="PIRSF001365">
    <property type="entry name" value="DHDPS"/>
    <property type="match status" value="1"/>
</dbReference>
<feature type="active site" description="Schiff-base intermediate with substrate" evidence="5">
    <location>
        <position position="165"/>
    </location>
</feature>
<dbReference type="RefSeq" id="WP_274372371.1">
    <property type="nucleotide sequence ID" value="NZ_CP072943.1"/>
</dbReference>
<dbReference type="GO" id="GO:0008840">
    <property type="term" value="F:4-hydroxy-tetrahydrodipicolinate synthase activity"/>
    <property type="evidence" value="ECO:0007669"/>
    <property type="project" value="TreeGrafter"/>
</dbReference>
<protein>
    <submittedName>
        <fullName evidence="6">Dihydrodipicolinate synthase family protein</fullName>
    </submittedName>
</protein>
<organism evidence="6 7">
    <name type="scientific">Aminithiophilus ramosus</name>
    <dbReference type="NCBI Taxonomy" id="3029084"/>
    <lineage>
        <taxon>Bacteria</taxon>
        <taxon>Thermotogati</taxon>
        <taxon>Synergistota</taxon>
        <taxon>Synergistia</taxon>
        <taxon>Synergistales</taxon>
        <taxon>Aminithiophilaceae</taxon>
        <taxon>Aminithiophilus</taxon>
    </lineage>
</organism>
<dbReference type="PANTHER" id="PTHR12128:SF66">
    <property type="entry name" value="4-HYDROXY-2-OXOGLUTARATE ALDOLASE, MITOCHONDRIAL"/>
    <property type="match status" value="1"/>
</dbReference>
<dbReference type="InterPro" id="IPR020625">
    <property type="entry name" value="Schiff_base-form_aldolases_AS"/>
</dbReference>
<keyword evidence="7" id="KW-1185">Reference proteome</keyword>
<dbReference type="PROSITE" id="PS00666">
    <property type="entry name" value="DHDPS_2"/>
    <property type="match status" value="1"/>
</dbReference>
<keyword evidence="3" id="KW-0704">Schiff base</keyword>
<comment type="similarity">
    <text evidence="1 4">Belongs to the DapA family.</text>
</comment>
<dbReference type="CDD" id="cd00408">
    <property type="entry name" value="DHDPS-like"/>
    <property type="match status" value="1"/>
</dbReference>
<dbReference type="PRINTS" id="PR00146">
    <property type="entry name" value="DHPICSNTHASE"/>
</dbReference>
<evidence type="ECO:0000256" key="1">
    <source>
        <dbReference type="ARBA" id="ARBA00007592"/>
    </source>
</evidence>
<proteinExistence type="inferred from homology"/>
<sequence length="298" mass="31718">MKAISGIFAPLSTPFDATGAVDGLAFEENVEKYGRTGLAGLVVLGSNGEFVLLDEEEKVSLVERARRRLPRDKKIIAGTGRESLRDTLTLTRRCADAGADAALVITPNYYKTDMGEAALERYYTETADASSLPVILYNMPRNTGVNISSALAVRLSAHPNIVGIKDSSANIVQITETIADADRDFSVIAGSASFLLATLVLGGDGGTMAVANVVPDLCVELYEAFLAGNLSRAREIQFALMEINGAVTSRFGLGGMKAAMDMVGYRGGLPRPPILPASETTKSTIREIYRRLGIAPLV</sequence>
<dbReference type="GO" id="GO:0044281">
    <property type="term" value="P:small molecule metabolic process"/>
    <property type="evidence" value="ECO:0007669"/>
    <property type="project" value="UniProtKB-ARBA"/>
</dbReference>
<dbReference type="InterPro" id="IPR002220">
    <property type="entry name" value="DapA-like"/>
</dbReference>
<keyword evidence="2 4" id="KW-0456">Lyase</keyword>
<name>A0A9Q7EXR3_9BACT</name>
<dbReference type="PANTHER" id="PTHR12128">
    <property type="entry name" value="DIHYDRODIPICOLINATE SYNTHASE"/>
    <property type="match status" value="1"/>
</dbReference>
<dbReference type="SMART" id="SM01130">
    <property type="entry name" value="DHDPS"/>
    <property type="match status" value="1"/>
</dbReference>
<accession>A0A9Q7EXR3</accession>
<evidence type="ECO:0000256" key="4">
    <source>
        <dbReference type="PIRNR" id="PIRNR001365"/>
    </source>
</evidence>
<dbReference type="Proteomes" id="UP000671879">
    <property type="component" value="Chromosome"/>
</dbReference>
<feature type="active site" description="Proton donor/acceptor" evidence="5">
    <location>
        <position position="137"/>
    </location>
</feature>
<evidence type="ECO:0000313" key="6">
    <source>
        <dbReference type="EMBL" id="QTX31226.1"/>
    </source>
</evidence>
<dbReference type="Gene3D" id="3.20.20.70">
    <property type="entry name" value="Aldolase class I"/>
    <property type="match status" value="1"/>
</dbReference>
<evidence type="ECO:0000256" key="3">
    <source>
        <dbReference type="ARBA" id="ARBA00023270"/>
    </source>
</evidence>